<keyword evidence="1" id="KW-0812">Transmembrane</keyword>
<evidence type="ECO:0000313" key="2">
    <source>
        <dbReference type="EMBL" id="JAD65367.1"/>
    </source>
</evidence>
<keyword evidence="1" id="KW-1133">Transmembrane helix</keyword>
<protein>
    <submittedName>
        <fullName evidence="2">Uncharacterized protein</fullName>
    </submittedName>
</protein>
<name>A0A0A9C1F3_ARUDO</name>
<reference evidence="2" key="2">
    <citation type="journal article" date="2015" name="Data Brief">
        <title>Shoot transcriptome of the giant reed, Arundo donax.</title>
        <authorList>
            <person name="Barrero R.A."/>
            <person name="Guerrero F.D."/>
            <person name="Moolhuijzen P."/>
            <person name="Goolsby J.A."/>
            <person name="Tidwell J."/>
            <person name="Bellgard S.E."/>
            <person name="Bellgard M.I."/>
        </authorList>
    </citation>
    <scope>NUCLEOTIDE SEQUENCE</scope>
    <source>
        <tissue evidence="2">Shoot tissue taken approximately 20 cm above the soil surface</tissue>
    </source>
</reference>
<proteinExistence type="predicted"/>
<feature type="transmembrane region" description="Helical" evidence="1">
    <location>
        <begin position="6"/>
        <end position="30"/>
    </location>
</feature>
<dbReference type="EMBL" id="GBRH01232528">
    <property type="protein sequence ID" value="JAD65367.1"/>
    <property type="molecule type" value="Transcribed_RNA"/>
</dbReference>
<reference evidence="2" key="1">
    <citation type="submission" date="2014-09" db="EMBL/GenBank/DDBJ databases">
        <authorList>
            <person name="Magalhaes I.L.F."/>
            <person name="Oliveira U."/>
            <person name="Santos F.R."/>
            <person name="Vidigal T.H.D.A."/>
            <person name="Brescovit A.D."/>
            <person name="Santos A.J."/>
        </authorList>
    </citation>
    <scope>NUCLEOTIDE SEQUENCE</scope>
    <source>
        <tissue evidence="2">Shoot tissue taken approximately 20 cm above the soil surface</tissue>
    </source>
</reference>
<evidence type="ECO:0000256" key="1">
    <source>
        <dbReference type="SAM" id="Phobius"/>
    </source>
</evidence>
<organism evidence="2">
    <name type="scientific">Arundo donax</name>
    <name type="common">Giant reed</name>
    <name type="synonym">Donax arundinaceus</name>
    <dbReference type="NCBI Taxonomy" id="35708"/>
    <lineage>
        <taxon>Eukaryota</taxon>
        <taxon>Viridiplantae</taxon>
        <taxon>Streptophyta</taxon>
        <taxon>Embryophyta</taxon>
        <taxon>Tracheophyta</taxon>
        <taxon>Spermatophyta</taxon>
        <taxon>Magnoliopsida</taxon>
        <taxon>Liliopsida</taxon>
        <taxon>Poales</taxon>
        <taxon>Poaceae</taxon>
        <taxon>PACMAD clade</taxon>
        <taxon>Arundinoideae</taxon>
        <taxon>Arundineae</taxon>
        <taxon>Arundo</taxon>
    </lineage>
</organism>
<keyword evidence="1" id="KW-0472">Membrane</keyword>
<accession>A0A0A9C1F3</accession>
<sequence length="33" mass="4062">MWIERRHIYILLCFVFCYSALLAHVLWLCVSMM</sequence>
<dbReference type="AlphaFoldDB" id="A0A0A9C1F3"/>